<dbReference type="GO" id="GO:0005794">
    <property type="term" value="C:Golgi apparatus"/>
    <property type="evidence" value="ECO:0007669"/>
    <property type="project" value="TreeGrafter"/>
</dbReference>
<evidence type="ECO:0000313" key="2">
    <source>
        <dbReference type="Proteomes" id="UP000015105"/>
    </source>
</evidence>
<accession>A0A453AY46</accession>
<name>A0A453AY46_AEGTS</name>
<sequence length="80" mass="9290">KIIMSSSLCGYRYKLAYSSNFSGILEPIIENNYQLFMVERLIMQGAKTFVKTMKELDSDLALCDDPKKNTKNWEVPVYTR</sequence>
<dbReference type="Proteomes" id="UP000015105">
    <property type="component" value="Chromosome 2D"/>
</dbReference>
<dbReference type="Gramene" id="AET2Gv20300700.8">
    <property type="protein sequence ID" value="AET2Gv20300700.8"/>
    <property type="gene ID" value="AET2Gv20300700"/>
</dbReference>
<proteinExistence type="predicted"/>
<reference evidence="1" key="3">
    <citation type="journal article" date="2017" name="Nature">
        <title>Genome sequence of the progenitor of the wheat D genome Aegilops tauschii.</title>
        <authorList>
            <person name="Luo M.C."/>
            <person name="Gu Y.Q."/>
            <person name="Puiu D."/>
            <person name="Wang H."/>
            <person name="Twardziok S.O."/>
            <person name="Deal K.R."/>
            <person name="Huo N."/>
            <person name="Zhu T."/>
            <person name="Wang L."/>
            <person name="Wang Y."/>
            <person name="McGuire P.E."/>
            <person name="Liu S."/>
            <person name="Long H."/>
            <person name="Ramasamy R.K."/>
            <person name="Rodriguez J.C."/>
            <person name="Van S.L."/>
            <person name="Yuan L."/>
            <person name="Wang Z."/>
            <person name="Xia Z."/>
            <person name="Xiao L."/>
            <person name="Anderson O.D."/>
            <person name="Ouyang S."/>
            <person name="Liang Y."/>
            <person name="Zimin A.V."/>
            <person name="Pertea G."/>
            <person name="Qi P."/>
            <person name="Bennetzen J.L."/>
            <person name="Dai X."/>
            <person name="Dawson M.W."/>
            <person name="Muller H.G."/>
            <person name="Kugler K."/>
            <person name="Rivarola-Duarte L."/>
            <person name="Spannagl M."/>
            <person name="Mayer K.F.X."/>
            <person name="Lu F.H."/>
            <person name="Bevan M.W."/>
            <person name="Leroy P."/>
            <person name="Li P."/>
            <person name="You F.M."/>
            <person name="Sun Q."/>
            <person name="Liu Z."/>
            <person name="Lyons E."/>
            <person name="Wicker T."/>
            <person name="Salzberg S.L."/>
            <person name="Devos K.M."/>
            <person name="Dvorak J."/>
        </authorList>
    </citation>
    <scope>NUCLEOTIDE SEQUENCE [LARGE SCALE GENOMIC DNA]</scope>
    <source>
        <strain evidence="1">cv. AL8/78</strain>
    </source>
</reference>
<dbReference type="EnsemblPlants" id="AET2Gv20300700.8">
    <property type="protein sequence ID" value="AET2Gv20300700.8"/>
    <property type="gene ID" value="AET2Gv20300700"/>
</dbReference>
<protein>
    <submittedName>
        <fullName evidence="1">Uncharacterized protein</fullName>
    </submittedName>
</protein>
<keyword evidence="2" id="KW-1185">Reference proteome</keyword>
<dbReference type="AlphaFoldDB" id="A0A453AY46"/>
<organism evidence="1 2">
    <name type="scientific">Aegilops tauschii subsp. strangulata</name>
    <name type="common">Goatgrass</name>
    <dbReference type="NCBI Taxonomy" id="200361"/>
    <lineage>
        <taxon>Eukaryota</taxon>
        <taxon>Viridiplantae</taxon>
        <taxon>Streptophyta</taxon>
        <taxon>Embryophyta</taxon>
        <taxon>Tracheophyta</taxon>
        <taxon>Spermatophyta</taxon>
        <taxon>Magnoliopsida</taxon>
        <taxon>Liliopsida</taxon>
        <taxon>Poales</taxon>
        <taxon>Poaceae</taxon>
        <taxon>BOP clade</taxon>
        <taxon>Pooideae</taxon>
        <taxon>Triticodae</taxon>
        <taxon>Triticeae</taxon>
        <taxon>Triticinae</taxon>
        <taxon>Aegilops</taxon>
    </lineage>
</organism>
<evidence type="ECO:0000313" key="1">
    <source>
        <dbReference type="EnsemblPlants" id="AET2Gv20300700.8"/>
    </source>
</evidence>
<dbReference type="PANTHER" id="PTHR31469:SF8">
    <property type="entry name" value="OS07G0641000 PROTEIN"/>
    <property type="match status" value="1"/>
</dbReference>
<reference evidence="1" key="5">
    <citation type="journal article" date="2021" name="G3 (Bethesda)">
        <title>Aegilops tauschii genome assembly Aet v5.0 features greater sequence contiguity and improved annotation.</title>
        <authorList>
            <person name="Wang L."/>
            <person name="Zhu T."/>
            <person name="Rodriguez J.C."/>
            <person name="Deal K.R."/>
            <person name="Dubcovsky J."/>
            <person name="McGuire P.E."/>
            <person name="Lux T."/>
            <person name="Spannagl M."/>
            <person name="Mayer K.F.X."/>
            <person name="Baldrich P."/>
            <person name="Meyers B.C."/>
            <person name="Huo N."/>
            <person name="Gu Y.Q."/>
            <person name="Zhou H."/>
            <person name="Devos K.M."/>
            <person name="Bennetzen J.L."/>
            <person name="Unver T."/>
            <person name="Budak H."/>
            <person name="Gulick P.J."/>
            <person name="Galiba G."/>
            <person name="Kalapos B."/>
            <person name="Nelson D.R."/>
            <person name="Li P."/>
            <person name="You F.M."/>
            <person name="Luo M.C."/>
            <person name="Dvorak J."/>
        </authorList>
    </citation>
    <scope>NUCLEOTIDE SEQUENCE [LARGE SCALE GENOMIC DNA]</scope>
    <source>
        <strain evidence="1">cv. AL8/78</strain>
    </source>
</reference>
<reference evidence="2" key="1">
    <citation type="journal article" date="2014" name="Science">
        <title>Ancient hybridizations among the ancestral genomes of bread wheat.</title>
        <authorList>
            <consortium name="International Wheat Genome Sequencing Consortium,"/>
            <person name="Marcussen T."/>
            <person name="Sandve S.R."/>
            <person name="Heier L."/>
            <person name="Spannagl M."/>
            <person name="Pfeifer M."/>
            <person name="Jakobsen K.S."/>
            <person name="Wulff B.B."/>
            <person name="Steuernagel B."/>
            <person name="Mayer K.F."/>
            <person name="Olsen O.A."/>
        </authorList>
    </citation>
    <scope>NUCLEOTIDE SEQUENCE [LARGE SCALE GENOMIC DNA]</scope>
    <source>
        <strain evidence="2">cv. AL8/78</strain>
    </source>
</reference>
<dbReference type="PANTHER" id="PTHR31469">
    <property type="entry name" value="OS07G0633600 PROTEIN"/>
    <property type="match status" value="1"/>
</dbReference>
<reference evidence="2" key="2">
    <citation type="journal article" date="2017" name="Nat. Plants">
        <title>The Aegilops tauschii genome reveals multiple impacts of transposons.</title>
        <authorList>
            <person name="Zhao G."/>
            <person name="Zou C."/>
            <person name="Li K."/>
            <person name="Wang K."/>
            <person name="Li T."/>
            <person name="Gao L."/>
            <person name="Zhang X."/>
            <person name="Wang H."/>
            <person name="Yang Z."/>
            <person name="Liu X."/>
            <person name="Jiang W."/>
            <person name="Mao L."/>
            <person name="Kong X."/>
            <person name="Jiao Y."/>
            <person name="Jia J."/>
        </authorList>
    </citation>
    <scope>NUCLEOTIDE SEQUENCE [LARGE SCALE GENOMIC DNA]</scope>
    <source>
        <strain evidence="2">cv. AL8/78</strain>
    </source>
</reference>
<reference evidence="1" key="4">
    <citation type="submission" date="2019-03" db="UniProtKB">
        <authorList>
            <consortium name="EnsemblPlants"/>
        </authorList>
    </citation>
    <scope>IDENTIFICATION</scope>
</reference>